<dbReference type="InterPro" id="IPR056030">
    <property type="entry name" value="DUF7611"/>
</dbReference>
<dbReference type="InterPro" id="IPR056033">
    <property type="entry name" value="DUF7614"/>
</dbReference>
<dbReference type="InterPro" id="IPR056032">
    <property type="entry name" value="DUF7613"/>
</dbReference>
<protein>
    <submittedName>
        <fullName evidence="6">Uncharacterized protein</fullName>
    </submittedName>
</protein>
<feature type="domain" description="DUF7613" evidence="4">
    <location>
        <begin position="1031"/>
        <end position="1187"/>
    </location>
</feature>
<name>A0A6A6ZQ89_9PLEO</name>
<feature type="compositionally biased region" description="Low complexity" evidence="1">
    <location>
        <begin position="250"/>
        <end position="261"/>
    </location>
</feature>
<evidence type="ECO:0000259" key="5">
    <source>
        <dbReference type="Pfam" id="PF24589"/>
    </source>
</evidence>
<evidence type="ECO:0000313" key="7">
    <source>
        <dbReference type="Proteomes" id="UP000799424"/>
    </source>
</evidence>
<evidence type="ECO:0000313" key="6">
    <source>
        <dbReference type="EMBL" id="KAF2822594.1"/>
    </source>
</evidence>
<proteinExistence type="predicted"/>
<feature type="compositionally biased region" description="Pro residues" evidence="1">
    <location>
        <begin position="410"/>
        <end position="419"/>
    </location>
</feature>
<feature type="compositionally biased region" description="Polar residues" evidence="1">
    <location>
        <begin position="370"/>
        <end position="387"/>
    </location>
</feature>
<gene>
    <name evidence="6" type="ORF">CC86DRAFT_80506</name>
</gene>
<dbReference type="Pfam" id="PF24588">
    <property type="entry name" value="DUF7613"/>
    <property type="match status" value="1"/>
</dbReference>
<feature type="compositionally biased region" description="Basic and acidic residues" evidence="1">
    <location>
        <begin position="548"/>
        <end position="568"/>
    </location>
</feature>
<evidence type="ECO:0000259" key="3">
    <source>
        <dbReference type="Pfam" id="PF24587"/>
    </source>
</evidence>
<feature type="region of interest" description="Disordered" evidence="1">
    <location>
        <begin position="337"/>
        <end position="568"/>
    </location>
</feature>
<feature type="compositionally biased region" description="Basic and acidic residues" evidence="1">
    <location>
        <begin position="423"/>
        <end position="432"/>
    </location>
</feature>
<feature type="region of interest" description="Disordered" evidence="1">
    <location>
        <begin position="23"/>
        <end position="106"/>
    </location>
</feature>
<organism evidence="6 7">
    <name type="scientific">Ophiobolus disseminans</name>
    <dbReference type="NCBI Taxonomy" id="1469910"/>
    <lineage>
        <taxon>Eukaryota</taxon>
        <taxon>Fungi</taxon>
        <taxon>Dikarya</taxon>
        <taxon>Ascomycota</taxon>
        <taxon>Pezizomycotina</taxon>
        <taxon>Dothideomycetes</taxon>
        <taxon>Pleosporomycetidae</taxon>
        <taxon>Pleosporales</taxon>
        <taxon>Pleosporineae</taxon>
        <taxon>Phaeosphaeriaceae</taxon>
        <taxon>Ophiobolus</taxon>
    </lineage>
</organism>
<dbReference type="Proteomes" id="UP000799424">
    <property type="component" value="Unassembled WGS sequence"/>
</dbReference>
<sequence length="1351" mass="149275">MVEARDAAHDAASKILSKGSRWKTKLFSKEEAPPKPPPQTDDDVNAFLKPSTDRAQQQRDTAAAVFARPRLDIAAAKRWPSSRDILGSAGKSPGPGGLATGRSKKGLTVGFVRQVPEIIGYGGEEYDEPAVEVSKRKKSSIAANPSHLQPQRPQDDANLGAGVNRTPSLQEQRNSLTRTKSSGGELSPPLEKKLEMGHINTQIQPPPPPPQGVGQMGLGMRPPRPGHLTRAPTGFDSPQPEPSGRRTSNDSDYSQDSDNMSPVLARKISNVEPTIQEEEENFKPKPLLRTQTGIHELGAGSTHEPMPAIPAISRLPEMQLAQQEEYSPLDGKAMLAEQYLQSGPARTDSFSARVKHKMRADEGKALLEGAQQQVPKRNSDSSMQSERPLQVGTPPSPYHPPPSAGRMAQPAPPALPPRASPSRRLEAEDPYRSRVRGPSPARHAMPPGTFPLDTDGRPQSSSSSHHTIPSATSYVRTSPAMRSDPFSATTASSVQRTPSNSSQAPSLQAPPQFEQRAAPHPVAQMPPPHAQSPRMQLSPLGEQLPLRPRPDTRDREREAAPLARSDTRSLGDAAYKEFAERVTHMRGIFQLTAQLGGQLNDRTSTQWLRVATWYFLKGRAAMENAIRSRPRSAEAQPERLTQGHVDLAKVLWILTEILPNHPGVQQYGGQTLDAQLDLARQAGDRTSAEAFEIQSAILHYMKLLVGSMKKHQSMPPTQALIQGQDQSIWAEYPIFAPDAASVLQAGIPRSGAGGNGPTHPVVGLSQLIPLADTKNDFCYFRMFVKASMSTDDPNTDRVQIPAVVSVLRPKDQYQVKLAICSQNELINIILGPGGDGGPTWDDVDWKKPSSLIHIHLRHGFTLTLELSEADWRSLFSIVDHTNRVQSDLRERRDERFACKLQLREAGYKDPANPGAFPPERVVGCKLMVFERFDRSSEGTGKRKLHRGYRMALATSQQNKQVSIINHELGTKQAPMNFEYVTEADNVPALRLHFREETPDKKVRTCTVHLVFQESKDRNQLFGIFTSMNIAPGEMAFAQVPLKSYHIESADQAEGFSQQGSRVLDKLQWQEAKVVNQDPEAAGLESAPTVMSESLRIVCRHSAGVIADRMNLGPGELLVRLPIDGAAELTLLRNAQQDLAVAIDGSRTERDMPDALAELLRTLSTASTLRKLTFNSFKDMHDFQYAVTGFDVKFDGIASSFSISRRRMVVPIYKQWTANIIRIQIVQQDNIIQLLAFFEEFSHADAMNFKLSTMDTFEKSDKGGKFGLKLVDAKFALPVEERRGEGKMQKEEGRLTGWAGIKRKFVCLDEIEYPGEHDDILIQFDTAETRDLFATALPAATMNRKFTVRRKI</sequence>
<feature type="compositionally biased region" description="Low complexity" evidence="1">
    <location>
        <begin position="53"/>
        <end position="64"/>
    </location>
</feature>
<feature type="compositionally biased region" description="Polar residues" evidence="1">
    <location>
        <begin position="141"/>
        <end position="152"/>
    </location>
</feature>
<feature type="compositionally biased region" description="Polar residues" evidence="1">
    <location>
        <begin position="165"/>
        <end position="184"/>
    </location>
</feature>
<dbReference type="InterPro" id="IPR056031">
    <property type="entry name" value="DUF7612"/>
</dbReference>
<dbReference type="Pfam" id="PF24589">
    <property type="entry name" value="DUF7614"/>
    <property type="match status" value="1"/>
</dbReference>
<feature type="region of interest" description="Disordered" evidence="1">
    <location>
        <begin position="119"/>
        <end position="263"/>
    </location>
</feature>
<feature type="domain" description="DUF7614" evidence="5">
    <location>
        <begin position="1193"/>
        <end position="1337"/>
    </location>
</feature>
<evidence type="ECO:0000259" key="2">
    <source>
        <dbReference type="Pfam" id="PF24586"/>
    </source>
</evidence>
<evidence type="ECO:0000259" key="4">
    <source>
        <dbReference type="Pfam" id="PF24588"/>
    </source>
</evidence>
<evidence type="ECO:0000256" key="1">
    <source>
        <dbReference type="SAM" id="MobiDB-lite"/>
    </source>
</evidence>
<reference evidence="6" key="1">
    <citation type="journal article" date="2020" name="Stud. Mycol.">
        <title>101 Dothideomycetes genomes: a test case for predicting lifestyles and emergence of pathogens.</title>
        <authorList>
            <person name="Haridas S."/>
            <person name="Albert R."/>
            <person name="Binder M."/>
            <person name="Bloem J."/>
            <person name="Labutti K."/>
            <person name="Salamov A."/>
            <person name="Andreopoulos B."/>
            <person name="Baker S."/>
            <person name="Barry K."/>
            <person name="Bills G."/>
            <person name="Bluhm B."/>
            <person name="Cannon C."/>
            <person name="Castanera R."/>
            <person name="Culley D."/>
            <person name="Daum C."/>
            <person name="Ezra D."/>
            <person name="Gonzalez J."/>
            <person name="Henrissat B."/>
            <person name="Kuo A."/>
            <person name="Liang C."/>
            <person name="Lipzen A."/>
            <person name="Lutzoni F."/>
            <person name="Magnuson J."/>
            <person name="Mondo S."/>
            <person name="Nolan M."/>
            <person name="Ohm R."/>
            <person name="Pangilinan J."/>
            <person name="Park H.-J."/>
            <person name="Ramirez L."/>
            <person name="Alfaro M."/>
            <person name="Sun H."/>
            <person name="Tritt A."/>
            <person name="Yoshinaga Y."/>
            <person name="Zwiers L.-H."/>
            <person name="Turgeon B."/>
            <person name="Goodwin S."/>
            <person name="Spatafora J."/>
            <person name="Crous P."/>
            <person name="Grigoriev I."/>
        </authorList>
    </citation>
    <scope>NUCLEOTIDE SEQUENCE</scope>
    <source>
        <strain evidence="6">CBS 113818</strain>
    </source>
</reference>
<feature type="compositionally biased region" description="Polar residues" evidence="1">
    <location>
        <begin position="486"/>
        <end position="506"/>
    </location>
</feature>
<keyword evidence="7" id="KW-1185">Reference proteome</keyword>
<feature type="compositionally biased region" description="Pro residues" evidence="1">
    <location>
        <begin position="394"/>
        <end position="403"/>
    </location>
</feature>
<dbReference type="Pfam" id="PF24587">
    <property type="entry name" value="DUF7612"/>
    <property type="match status" value="1"/>
</dbReference>
<dbReference type="Pfam" id="PF24586">
    <property type="entry name" value="DUF7611"/>
    <property type="match status" value="1"/>
</dbReference>
<feature type="compositionally biased region" description="Low complexity" evidence="1">
    <location>
        <begin position="460"/>
        <end position="473"/>
    </location>
</feature>
<accession>A0A6A6ZQ89</accession>
<feature type="domain" description="DUF7612" evidence="3">
    <location>
        <begin position="891"/>
        <end position="1027"/>
    </location>
</feature>
<dbReference type="EMBL" id="MU006234">
    <property type="protein sequence ID" value="KAF2822594.1"/>
    <property type="molecule type" value="Genomic_DNA"/>
</dbReference>
<feature type="domain" description="DUF7611" evidence="2">
    <location>
        <begin position="732"/>
        <end position="888"/>
    </location>
</feature>
<dbReference type="OrthoDB" id="4356615at2759"/>